<dbReference type="SUPFAM" id="SSF101148">
    <property type="entry name" value="Plant invertase/pectin methylesterase inhibitor"/>
    <property type="match status" value="1"/>
</dbReference>
<keyword evidence="11" id="KW-1015">Disulfide bond</keyword>
<dbReference type="OMA" id="DKHKWNV"/>
<dbReference type="GO" id="GO:0046910">
    <property type="term" value="F:pectinesterase inhibitor activity"/>
    <property type="evidence" value="ECO:0000318"/>
    <property type="project" value="GO_Central"/>
</dbReference>
<dbReference type="Gene3D" id="1.20.140.40">
    <property type="entry name" value="Invertase/pectin methylesterase inhibitor family protein"/>
    <property type="match status" value="1"/>
</dbReference>
<evidence type="ECO:0000256" key="14">
    <source>
        <dbReference type="ARBA" id="ARBA00047928"/>
    </source>
</evidence>
<dbReference type="KEGG" id="nta:107788952"/>
<evidence type="ECO:0000256" key="8">
    <source>
        <dbReference type="ARBA" id="ARBA00022729"/>
    </source>
</evidence>
<evidence type="ECO:0000256" key="12">
    <source>
        <dbReference type="ARBA" id="ARBA00023180"/>
    </source>
</evidence>
<comment type="similarity">
    <text evidence="4">In the C-terminal section; belongs to the pectinesterase family.</text>
</comment>
<dbReference type="Gene3D" id="2.160.20.10">
    <property type="entry name" value="Single-stranded right-handed beta-helix, Pectin lyase-like"/>
    <property type="match status" value="1"/>
</dbReference>
<dbReference type="PROSITE" id="PS00503">
    <property type="entry name" value="PECTINESTERASE_2"/>
    <property type="match status" value="1"/>
</dbReference>
<comment type="function">
    <text evidence="15">Acts in the modification of cell walls via demethylesterification of cell wall pectin.</text>
</comment>
<evidence type="ECO:0000256" key="5">
    <source>
        <dbReference type="ARBA" id="ARBA00013229"/>
    </source>
</evidence>
<dbReference type="InterPro" id="IPR035513">
    <property type="entry name" value="Invertase/methylesterase_inhib"/>
</dbReference>
<dbReference type="OrthoDB" id="2019149at2759"/>
<dbReference type="GO" id="GO:0045490">
    <property type="term" value="P:pectin catabolic process"/>
    <property type="evidence" value="ECO:0007669"/>
    <property type="project" value="UniProtKB-UniRule"/>
</dbReference>
<evidence type="ECO:0000256" key="13">
    <source>
        <dbReference type="ARBA" id="ARBA00023316"/>
    </source>
</evidence>
<comment type="subcellular location">
    <subcellularLocation>
        <location evidence="1">Secreted</location>
        <location evidence="1">Cell wall</location>
    </subcellularLocation>
</comment>
<keyword evidence="6" id="KW-0134">Cell wall</keyword>
<keyword evidence="12" id="KW-0325">Glycoprotein</keyword>
<keyword evidence="18" id="KW-0472">Membrane</keyword>
<evidence type="ECO:0000256" key="17">
    <source>
        <dbReference type="RuleBase" id="RU000589"/>
    </source>
</evidence>
<name>A0A1S3ZPG0_TOBAC</name>
<dbReference type="InterPro" id="IPR012334">
    <property type="entry name" value="Pectin_lyas_fold"/>
</dbReference>
<keyword evidence="10 17" id="KW-0063">Aspartyl esterase</keyword>
<evidence type="ECO:0000256" key="7">
    <source>
        <dbReference type="ARBA" id="ARBA00022525"/>
    </source>
</evidence>
<dbReference type="InterPro" id="IPR033131">
    <property type="entry name" value="Pectinesterase_Asp_AS"/>
</dbReference>
<dbReference type="RefSeq" id="XP_016466184.1">
    <property type="nucleotide sequence ID" value="XM_016610698.2"/>
</dbReference>
<dbReference type="RefSeq" id="XP_016466184.1">
    <property type="nucleotide sequence ID" value="XM_016610698.1"/>
</dbReference>
<protein>
    <recommendedName>
        <fullName evidence="5 17">Pectinesterase</fullName>
        <ecNumber evidence="5 17">3.1.1.11</ecNumber>
    </recommendedName>
</protein>
<dbReference type="EC" id="3.1.1.11" evidence="5 17"/>
<evidence type="ECO:0000256" key="15">
    <source>
        <dbReference type="ARBA" id="ARBA00057335"/>
    </source>
</evidence>
<evidence type="ECO:0000256" key="1">
    <source>
        <dbReference type="ARBA" id="ARBA00004191"/>
    </source>
</evidence>
<dbReference type="PaxDb" id="4097-A0A1S3ZPG0"/>
<evidence type="ECO:0000313" key="21">
    <source>
        <dbReference type="RefSeq" id="XP_016466184.1"/>
    </source>
</evidence>
<evidence type="ECO:0000256" key="2">
    <source>
        <dbReference type="ARBA" id="ARBA00005184"/>
    </source>
</evidence>
<dbReference type="STRING" id="4097.A0A1S3ZPG0"/>
<evidence type="ECO:0000256" key="6">
    <source>
        <dbReference type="ARBA" id="ARBA00022512"/>
    </source>
</evidence>
<dbReference type="FunFam" id="2.160.20.10:FF:000001">
    <property type="entry name" value="Pectinesterase"/>
    <property type="match status" value="1"/>
</dbReference>
<evidence type="ECO:0000313" key="20">
    <source>
        <dbReference type="Proteomes" id="UP000790787"/>
    </source>
</evidence>
<reference evidence="21" key="2">
    <citation type="submission" date="2025-08" db="UniProtKB">
        <authorList>
            <consortium name="RefSeq"/>
        </authorList>
    </citation>
    <scope>IDENTIFICATION</scope>
    <source>
        <tissue evidence="21">Leaf</tissue>
    </source>
</reference>
<dbReference type="NCBIfam" id="TIGR01614">
    <property type="entry name" value="PME_inhib"/>
    <property type="match status" value="1"/>
</dbReference>
<dbReference type="SMART" id="SM00856">
    <property type="entry name" value="PMEI"/>
    <property type="match status" value="1"/>
</dbReference>
<dbReference type="InterPro" id="IPR006501">
    <property type="entry name" value="Pectinesterase_inhib_dom"/>
</dbReference>
<comment type="catalytic activity">
    <reaction evidence="14 17">
        <text>[(1-&gt;4)-alpha-D-galacturonosyl methyl ester](n) + n H2O = [(1-&gt;4)-alpha-D-galacturonosyl](n) + n methanol + n H(+)</text>
        <dbReference type="Rhea" id="RHEA:22380"/>
        <dbReference type="Rhea" id="RHEA-COMP:14570"/>
        <dbReference type="Rhea" id="RHEA-COMP:14573"/>
        <dbReference type="ChEBI" id="CHEBI:15377"/>
        <dbReference type="ChEBI" id="CHEBI:15378"/>
        <dbReference type="ChEBI" id="CHEBI:17790"/>
        <dbReference type="ChEBI" id="CHEBI:140522"/>
        <dbReference type="ChEBI" id="CHEBI:140523"/>
        <dbReference type="EC" id="3.1.1.11"/>
    </reaction>
</comment>
<keyword evidence="7" id="KW-0964">Secreted</keyword>
<keyword evidence="13" id="KW-0961">Cell wall biogenesis/degradation</keyword>
<proteinExistence type="inferred from homology"/>
<keyword evidence="20" id="KW-1185">Reference proteome</keyword>
<evidence type="ECO:0000256" key="3">
    <source>
        <dbReference type="ARBA" id="ARBA00006027"/>
    </source>
</evidence>
<evidence type="ECO:0000256" key="18">
    <source>
        <dbReference type="SAM" id="Phobius"/>
    </source>
</evidence>
<dbReference type="Proteomes" id="UP000790787">
    <property type="component" value="Chromosome 4"/>
</dbReference>
<keyword evidence="9 17" id="KW-0378">Hydrolase</keyword>
<evidence type="ECO:0000259" key="19">
    <source>
        <dbReference type="SMART" id="SM00856"/>
    </source>
</evidence>
<reference evidence="20" key="1">
    <citation type="journal article" date="2014" name="Nat. Commun.">
        <title>The tobacco genome sequence and its comparison with those of tomato and potato.</title>
        <authorList>
            <person name="Sierro N."/>
            <person name="Battey J.N."/>
            <person name="Ouadi S."/>
            <person name="Bakaher N."/>
            <person name="Bovet L."/>
            <person name="Willig A."/>
            <person name="Goepfert S."/>
            <person name="Peitsch M.C."/>
            <person name="Ivanov N.V."/>
        </authorList>
    </citation>
    <scope>NUCLEOTIDE SEQUENCE [LARGE SCALE GENOMIC DNA]</scope>
</reference>
<sequence>MSPTTQRKKLCIHALLQIPTLTFPFKVTKSDKESQIFNLFSDLMDTIKSFKGYGKVDEVEEQAFRKKTRKRLIILIVSAILLLIAVVAIVVGTVVHKNNQKDSSNSKQIPSTTSTAQSLEALCSVTEYKDSCFSSLSNLAASNTTDPETLFILSLKLAKDSLVNLSSVQQNWSKLTKEPKVQRALEVCESVFDDAIDKLNDSVSSVNVNEGQKLLSGPKIDDLKTWLSSTLTDQETCLDALEEMNATFVNDVKLLMKNSTEYASNSLAIVVNILGILGQYNIPIHRKLLSNEFPEWVRPGDRRLLQEVNPKPDVTVAKDGTGNVLTIQEAVKRVPKKNKVRFVIYVKAGEYVETVRMDKSIWNVMMYGDGKTKTIVSGSLNFIDGTPTFDTATFAVAGRGFIARDMAFKNTAGAAKHQAVAMRSQSDHSVFYRCLFDGFQDTLYAHSNRQFYRECDITGTIDFIFGSAAVVFQSCKIQPRQPLRNQFVTITAQGKKDPNQNSGMSIQKCDLSPLDDLTAPTYLGRPWKQYSTTVIMQSNIASFLHPVGWIEWVRGVEPADTIFYAEYQNTGPGAGVAQRVKWAGYKSSITPAQAAKFTVQSLIQGDTWLPDTAVVFDSSL</sequence>
<feature type="active site" evidence="16">
    <location>
        <position position="462"/>
    </location>
</feature>
<dbReference type="GO" id="GO:0042545">
    <property type="term" value="P:cell wall modification"/>
    <property type="evidence" value="ECO:0007669"/>
    <property type="project" value="UniProtKB-UniRule"/>
</dbReference>
<dbReference type="UniPathway" id="UPA00545">
    <property type="reaction ID" value="UER00823"/>
</dbReference>
<evidence type="ECO:0000256" key="11">
    <source>
        <dbReference type="ARBA" id="ARBA00023157"/>
    </source>
</evidence>
<dbReference type="AlphaFoldDB" id="A0A1S3ZPG0"/>
<keyword evidence="18" id="KW-0812">Transmembrane</keyword>
<dbReference type="SUPFAM" id="SSF51126">
    <property type="entry name" value="Pectin lyase-like"/>
    <property type="match status" value="1"/>
</dbReference>
<dbReference type="InterPro" id="IPR011050">
    <property type="entry name" value="Pectin_lyase_fold/virulence"/>
</dbReference>
<dbReference type="SMR" id="A0A1S3ZPG0"/>
<evidence type="ECO:0000256" key="16">
    <source>
        <dbReference type="PROSITE-ProRule" id="PRU10040"/>
    </source>
</evidence>
<evidence type="ECO:0000256" key="9">
    <source>
        <dbReference type="ARBA" id="ARBA00022801"/>
    </source>
</evidence>
<dbReference type="FunFam" id="1.20.140.40:FF:000001">
    <property type="entry name" value="Pectinesterase"/>
    <property type="match status" value="1"/>
</dbReference>
<dbReference type="GO" id="GO:0030599">
    <property type="term" value="F:pectinesterase activity"/>
    <property type="evidence" value="ECO:0000318"/>
    <property type="project" value="GO_Central"/>
</dbReference>
<dbReference type="Pfam" id="PF04043">
    <property type="entry name" value="PMEI"/>
    <property type="match status" value="1"/>
</dbReference>
<dbReference type="PANTHER" id="PTHR31707">
    <property type="entry name" value="PECTINESTERASE"/>
    <property type="match status" value="1"/>
</dbReference>
<accession>A0A1S3ZPG0</accession>
<keyword evidence="18" id="KW-1133">Transmembrane helix</keyword>
<dbReference type="GeneID" id="107788952"/>
<evidence type="ECO:0000256" key="4">
    <source>
        <dbReference type="ARBA" id="ARBA00007786"/>
    </source>
</evidence>
<dbReference type="CDD" id="cd15798">
    <property type="entry name" value="PMEI-like_3"/>
    <property type="match status" value="1"/>
</dbReference>
<feature type="domain" description="Pectinesterase inhibitor" evidence="19">
    <location>
        <begin position="114"/>
        <end position="269"/>
    </location>
</feature>
<keyword evidence="8" id="KW-0732">Signal</keyword>
<feature type="transmembrane region" description="Helical" evidence="18">
    <location>
        <begin position="72"/>
        <end position="95"/>
    </location>
</feature>
<evidence type="ECO:0000256" key="10">
    <source>
        <dbReference type="ARBA" id="ARBA00023085"/>
    </source>
</evidence>
<dbReference type="Pfam" id="PF01095">
    <property type="entry name" value="Pectinesterase"/>
    <property type="match status" value="1"/>
</dbReference>
<gene>
    <name evidence="21" type="primary">LOC107788952</name>
</gene>
<organism evidence="20 21">
    <name type="scientific">Nicotiana tabacum</name>
    <name type="common">Common tobacco</name>
    <dbReference type="NCBI Taxonomy" id="4097"/>
    <lineage>
        <taxon>Eukaryota</taxon>
        <taxon>Viridiplantae</taxon>
        <taxon>Streptophyta</taxon>
        <taxon>Embryophyta</taxon>
        <taxon>Tracheophyta</taxon>
        <taxon>Spermatophyta</taxon>
        <taxon>Magnoliopsida</taxon>
        <taxon>eudicotyledons</taxon>
        <taxon>Gunneridae</taxon>
        <taxon>Pentapetalae</taxon>
        <taxon>asterids</taxon>
        <taxon>lamiids</taxon>
        <taxon>Solanales</taxon>
        <taxon>Solanaceae</taxon>
        <taxon>Nicotianoideae</taxon>
        <taxon>Nicotianeae</taxon>
        <taxon>Nicotiana</taxon>
    </lineage>
</organism>
<comment type="pathway">
    <text evidence="2 17">Glycan metabolism; pectin degradation; 2-dehydro-3-deoxy-D-gluconate from pectin: step 1/5.</text>
</comment>
<comment type="similarity">
    <text evidence="3">In the N-terminal section; belongs to the PMEI family.</text>
</comment>
<dbReference type="InterPro" id="IPR000070">
    <property type="entry name" value="Pectinesterase_cat"/>
</dbReference>